<name>A0ACA9SCP7_9GLOM</name>
<organism evidence="1 2">
    <name type="scientific">Racocetra persica</name>
    <dbReference type="NCBI Taxonomy" id="160502"/>
    <lineage>
        <taxon>Eukaryota</taxon>
        <taxon>Fungi</taxon>
        <taxon>Fungi incertae sedis</taxon>
        <taxon>Mucoromycota</taxon>
        <taxon>Glomeromycotina</taxon>
        <taxon>Glomeromycetes</taxon>
        <taxon>Diversisporales</taxon>
        <taxon>Gigasporaceae</taxon>
        <taxon>Racocetra</taxon>
    </lineage>
</organism>
<dbReference type="Proteomes" id="UP000789920">
    <property type="component" value="Unassembled WGS sequence"/>
</dbReference>
<protein>
    <submittedName>
        <fullName evidence="1">1097_t:CDS:1</fullName>
    </submittedName>
</protein>
<proteinExistence type="predicted"/>
<evidence type="ECO:0000313" key="1">
    <source>
        <dbReference type="EMBL" id="CAG8834195.1"/>
    </source>
</evidence>
<gene>
    <name evidence="1" type="ORF">RPERSI_LOCUS29114</name>
</gene>
<keyword evidence="2" id="KW-1185">Reference proteome</keyword>
<feature type="non-terminal residue" evidence="1">
    <location>
        <position position="1"/>
    </location>
</feature>
<evidence type="ECO:0000313" key="2">
    <source>
        <dbReference type="Proteomes" id="UP000789920"/>
    </source>
</evidence>
<sequence length="109" mass="12474">ETNFTFVGDPKQNIMAFAGATDDIFQLLKDKFPNCVQKEISISFRVPQEIADVANDFTRKFMTRRKPKLATNKTNGGKKPVVFLASSEQDYQLTEEEESKIEERLKDIP</sequence>
<reference evidence="1" key="1">
    <citation type="submission" date="2021-06" db="EMBL/GenBank/DDBJ databases">
        <authorList>
            <person name="Kallberg Y."/>
            <person name="Tangrot J."/>
            <person name="Rosling A."/>
        </authorList>
    </citation>
    <scope>NUCLEOTIDE SEQUENCE</scope>
    <source>
        <strain evidence="1">MA461A</strain>
    </source>
</reference>
<dbReference type="EMBL" id="CAJVQC010108459">
    <property type="protein sequence ID" value="CAG8834195.1"/>
    <property type="molecule type" value="Genomic_DNA"/>
</dbReference>
<accession>A0ACA9SCP7</accession>
<comment type="caution">
    <text evidence="1">The sequence shown here is derived from an EMBL/GenBank/DDBJ whole genome shotgun (WGS) entry which is preliminary data.</text>
</comment>